<evidence type="ECO:0000313" key="1">
    <source>
        <dbReference type="EMBL" id="MBC2779051.1"/>
    </source>
</evidence>
<proteinExistence type="predicted"/>
<evidence type="ECO:0000313" key="2">
    <source>
        <dbReference type="Proteomes" id="UP000564378"/>
    </source>
</evidence>
<reference evidence="1 2" key="1">
    <citation type="submission" date="2020-08" db="EMBL/GenBank/DDBJ databases">
        <title>Draft genome sequence of Parasphingopyxis sp. GrpM-11.</title>
        <authorList>
            <person name="Oh J."/>
            <person name="Roh D.-H."/>
        </authorList>
    </citation>
    <scope>NUCLEOTIDE SEQUENCE [LARGE SCALE GENOMIC DNA]</scope>
    <source>
        <strain evidence="1 2">GrpM-11</strain>
    </source>
</reference>
<dbReference type="Proteomes" id="UP000564378">
    <property type="component" value="Unassembled WGS sequence"/>
</dbReference>
<keyword evidence="2" id="KW-1185">Reference proteome</keyword>
<comment type="caution">
    <text evidence="1">The sequence shown here is derived from an EMBL/GenBank/DDBJ whole genome shotgun (WGS) entry which is preliminary data.</text>
</comment>
<protein>
    <submittedName>
        <fullName evidence="1">Uncharacterized protein</fullName>
    </submittedName>
</protein>
<organism evidence="1 2">
    <name type="scientific">Parasphingopyxis marina</name>
    <dbReference type="NCBI Taxonomy" id="2761622"/>
    <lineage>
        <taxon>Bacteria</taxon>
        <taxon>Pseudomonadati</taxon>
        <taxon>Pseudomonadota</taxon>
        <taxon>Alphaproteobacteria</taxon>
        <taxon>Sphingomonadales</taxon>
        <taxon>Sphingomonadaceae</taxon>
        <taxon>Parasphingopyxis</taxon>
    </lineage>
</organism>
<gene>
    <name evidence="1" type="ORF">H6P80_15610</name>
</gene>
<dbReference type="RefSeq" id="WP_185802344.1">
    <property type="nucleotide sequence ID" value="NZ_JACJVJ010000003.1"/>
</dbReference>
<dbReference type="EMBL" id="JACJVJ010000003">
    <property type="protein sequence ID" value="MBC2779051.1"/>
    <property type="molecule type" value="Genomic_DNA"/>
</dbReference>
<accession>A0A842I2G2</accession>
<name>A0A842I2G2_9SPHN</name>
<sequence length="96" mass="10147">MMIVSLALMLQSAGPVAARGNTGCESGDGEIVVCAQGDSADQFRIPRELREERDAPPETGLVIPITDDINANLHVESVGVGGFTSERAMVTFTLPF</sequence>
<dbReference type="AlphaFoldDB" id="A0A842I2G2"/>